<evidence type="ECO:0000313" key="2">
    <source>
        <dbReference type="Proteomes" id="UP000194137"/>
    </source>
</evidence>
<dbReference type="Proteomes" id="UP000194137">
    <property type="component" value="Chromosome"/>
</dbReference>
<dbReference type="STRING" id="1235591.CAK95_24925"/>
<gene>
    <name evidence="1" type="ORF">CAK95_24925</name>
</gene>
<sequence>MRVPAIICAAMALVFAIPAVALAQVLPVPAKQSEICKSDDDDDDDKPVPLWKRFAWEGACFEVSGELSIVYQKQKNSGSRIPILTTRQGGLTNASELGTFDASIRVDTTRKTSLGDLKTGFEVQYEKTTVDGGNGIATLIEGILTWSGFKGGYTDSQMNFWSGDFQFSATAPQRTVGLAGYEFKLNDAWTFTLAYETGLPTSQAGQSDFVTVYPKDPVASAKLYYEKDDTEFQLAGMVHDLRIDGTHPQLAFAGRPQAFDAFGWATTAGLTLPVKWGEDGSAFSMQATYAVNASPYLGTVADLSTLAGVVSVPVTTKGWSIVGSYHHVFSEHWEANAMTSYLALDLAMDRQSPSIRTNRYAANLIYKPDDKLRFGAEVGYVKADIDSGGPIGLLGLGLFNPVFFNNLLGSSIASAINTNLPLPGINKGQRGVNGSGLAGYLFATWSF</sequence>
<protein>
    <submittedName>
        <fullName evidence="1">Uncharacterized protein</fullName>
    </submittedName>
</protein>
<organism evidence="1 2">
    <name type="scientific">Pseudorhodoplanes sinuspersici</name>
    <dbReference type="NCBI Taxonomy" id="1235591"/>
    <lineage>
        <taxon>Bacteria</taxon>
        <taxon>Pseudomonadati</taxon>
        <taxon>Pseudomonadota</taxon>
        <taxon>Alphaproteobacteria</taxon>
        <taxon>Hyphomicrobiales</taxon>
        <taxon>Pseudorhodoplanes</taxon>
    </lineage>
</organism>
<name>A0A1W6ZXW1_9HYPH</name>
<dbReference type="AlphaFoldDB" id="A0A1W6ZXW1"/>
<reference evidence="1 2" key="1">
    <citation type="submission" date="2017-05" db="EMBL/GenBank/DDBJ databases">
        <title>Full genome sequence of Pseudorhodoplanes sinuspersici.</title>
        <authorList>
            <person name="Dastgheib S.M.M."/>
            <person name="Shavandi M."/>
            <person name="Tirandaz H."/>
        </authorList>
    </citation>
    <scope>NUCLEOTIDE SEQUENCE [LARGE SCALE GENOMIC DNA]</scope>
    <source>
        <strain evidence="1 2">RIPI110</strain>
    </source>
</reference>
<keyword evidence="2" id="KW-1185">Reference proteome</keyword>
<dbReference type="KEGG" id="psin:CAK95_24925"/>
<dbReference type="SUPFAM" id="SSF56935">
    <property type="entry name" value="Porins"/>
    <property type="match status" value="1"/>
</dbReference>
<evidence type="ECO:0000313" key="1">
    <source>
        <dbReference type="EMBL" id="ARQ01981.1"/>
    </source>
</evidence>
<proteinExistence type="predicted"/>
<accession>A0A1W6ZXW1</accession>
<dbReference type="EMBL" id="CP021112">
    <property type="protein sequence ID" value="ARQ01981.1"/>
    <property type="molecule type" value="Genomic_DNA"/>
</dbReference>